<evidence type="ECO:0000313" key="2">
    <source>
        <dbReference type="EMBL" id="KAL1879287.1"/>
    </source>
</evidence>
<feature type="chain" id="PRO_5046734943" evidence="1">
    <location>
        <begin position="22"/>
        <end position="185"/>
    </location>
</feature>
<keyword evidence="1" id="KW-0732">Signal</keyword>
<dbReference type="PANTHER" id="PTHR35605:SF1">
    <property type="entry name" value="ECP2 EFFECTOR PROTEIN DOMAIN-CONTAINING PROTEIN-RELATED"/>
    <property type="match status" value="1"/>
</dbReference>
<feature type="signal peptide" evidence="1">
    <location>
        <begin position="1"/>
        <end position="21"/>
    </location>
</feature>
<keyword evidence="3" id="KW-1185">Reference proteome</keyword>
<proteinExistence type="predicted"/>
<dbReference type="Proteomes" id="UP001583177">
    <property type="component" value="Unassembled WGS sequence"/>
</dbReference>
<name>A0ABR3XTF8_9PEZI</name>
<protein>
    <submittedName>
        <fullName evidence="2">Uncharacterized protein</fullName>
    </submittedName>
</protein>
<gene>
    <name evidence="2" type="ORF">Daus18300_001867</name>
</gene>
<sequence length="185" mass="20671">MKRLAFIIITIMSGLVANTLGLSAPIDGYEVVNITWTIQPDIPGAAPFNLTGTVEDVWTHIKTTWPGYPPLDMDLAGVEIPPIISREYKNKTDGNVKCKFWTKTDEYRIGQGIDHLKKVPGKPGWCNDNDHDFELDSFSNIADAASDIDNWCEFAIYPETTVWVSGQNFLPGGWNVIVRHDTDNC</sequence>
<accession>A0ABR3XTF8</accession>
<reference evidence="2 3" key="1">
    <citation type="journal article" date="2024" name="IMA Fungus">
        <title>IMA Genome - F19 : A genome assembly and annotation guide to empower mycologists, including annotated draft genome sequences of Ceratocystis pirilliformis, Diaporthe australafricana, Fusarium ophioides, Paecilomyces lecythidis, and Sporothrix stenoceras.</title>
        <authorList>
            <person name="Aylward J."/>
            <person name="Wilson A.M."/>
            <person name="Visagie C.M."/>
            <person name="Spraker J."/>
            <person name="Barnes I."/>
            <person name="Buitendag C."/>
            <person name="Ceriani C."/>
            <person name="Del Mar Angel L."/>
            <person name="du Plessis D."/>
            <person name="Fuchs T."/>
            <person name="Gasser K."/>
            <person name="Kramer D."/>
            <person name="Li W."/>
            <person name="Munsamy K."/>
            <person name="Piso A."/>
            <person name="Price J.L."/>
            <person name="Sonnekus B."/>
            <person name="Thomas C."/>
            <person name="van der Nest A."/>
            <person name="van Dijk A."/>
            <person name="van Heerden A."/>
            <person name="van Vuuren N."/>
            <person name="Yilmaz N."/>
            <person name="Duong T.A."/>
            <person name="van der Merwe N.A."/>
            <person name="Wingfield M.J."/>
            <person name="Wingfield B.D."/>
        </authorList>
    </citation>
    <scope>NUCLEOTIDE SEQUENCE [LARGE SCALE GENOMIC DNA]</scope>
    <source>
        <strain evidence="2 3">CMW 18300</strain>
    </source>
</reference>
<dbReference type="EMBL" id="JAWRVE010000010">
    <property type="protein sequence ID" value="KAL1879287.1"/>
    <property type="molecule type" value="Genomic_DNA"/>
</dbReference>
<comment type="caution">
    <text evidence="2">The sequence shown here is derived from an EMBL/GenBank/DDBJ whole genome shotgun (WGS) entry which is preliminary data.</text>
</comment>
<evidence type="ECO:0000256" key="1">
    <source>
        <dbReference type="SAM" id="SignalP"/>
    </source>
</evidence>
<evidence type="ECO:0000313" key="3">
    <source>
        <dbReference type="Proteomes" id="UP001583177"/>
    </source>
</evidence>
<dbReference type="PANTHER" id="PTHR35605">
    <property type="entry name" value="ECP2 EFFECTOR PROTEIN DOMAIN-CONTAINING PROTEIN-RELATED"/>
    <property type="match status" value="1"/>
</dbReference>
<organism evidence="2 3">
    <name type="scientific">Diaporthe australafricana</name>
    <dbReference type="NCBI Taxonomy" id="127596"/>
    <lineage>
        <taxon>Eukaryota</taxon>
        <taxon>Fungi</taxon>
        <taxon>Dikarya</taxon>
        <taxon>Ascomycota</taxon>
        <taxon>Pezizomycotina</taxon>
        <taxon>Sordariomycetes</taxon>
        <taxon>Sordariomycetidae</taxon>
        <taxon>Diaporthales</taxon>
        <taxon>Diaporthaceae</taxon>
        <taxon>Diaporthe</taxon>
    </lineage>
</organism>